<sequence length="211" mass="23783">MMTVVPLDRLPGHHSRHVPCIKINDDMGLRCGPSSPHPEQPKLRVLSHVNTHARFAVTLVDSCSINPFAWALHTWVKITEWTANKRILTRGTAAGTSYHHPGTSCSSSLRLSFNFEAKATINSLHHQLAGPFRRSSPKQFGLDPSFAKLEQPWSEECRRCILSLPPKKEKDGERRIFDVTAGVIPWFRSPWRTTIWHNFPTSKSLASTSSL</sequence>
<reference evidence="3" key="2">
    <citation type="submission" date="2020-04" db="EMBL/GenBank/DDBJ databases">
        <authorList>
            <consortium name="NCBI Genome Project"/>
        </authorList>
    </citation>
    <scope>NUCLEOTIDE SEQUENCE</scope>
    <source>
        <strain evidence="3">CBS 781.70</strain>
    </source>
</reference>
<evidence type="ECO:0000313" key="1">
    <source>
        <dbReference type="EMBL" id="KAF1816841.1"/>
    </source>
</evidence>
<keyword evidence="2" id="KW-1185">Reference proteome</keyword>
<evidence type="ECO:0000313" key="2">
    <source>
        <dbReference type="Proteomes" id="UP000504638"/>
    </source>
</evidence>
<dbReference type="Proteomes" id="UP000504638">
    <property type="component" value="Unplaced"/>
</dbReference>
<dbReference type="AlphaFoldDB" id="A0A6G1GG03"/>
<dbReference type="GeneID" id="54414907"/>
<reference evidence="3" key="3">
    <citation type="submission" date="2025-04" db="UniProtKB">
        <authorList>
            <consortium name="RefSeq"/>
        </authorList>
    </citation>
    <scope>IDENTIFICATION</scope>
    <source>
        <strain evidence="3">CBS 781.70</strain>
    </source>
</reference>
<proteinExistence type="predicted"/>
<reference evidence="1 3" key="1">
    <citation type="submission" date="2020-01" db="EMBL/GenBank/DDBJ databases">
        <authorList>
            <consortium name="DOE Joint Genome Institute"/>
            <person name="Haridas S."/>
            <person name="Albert R."/>
            <person name="Binder M."/>
            <person name="Bloem J."/>
            <person name="Labutti K."/>
            <person name="Salamov A."/>
            <person name="Andreopoulos B."/>
            <person name="Baker S.E."/>
            <person name="Barry K."/>
            <person name="Bills G."/>
            <person name="Bluhm B.H."/>
            <person name="Cannon C."/>
            <person name="Castanera R."/>
            <person name="Culley D.E."/>
            <person name="Daum C."/>
            <person name="Ezra D."/>
            <person name="Gonzalez J.B."/>
            <person name="Henrissat B."/>
            <person name="Kuo A."/>
            <person name="Liang C."/>
            <person name="Lipzen A."/>
            <person name="Lutzoni F."/>
            <person name="Magnuson J."/>
            <person name="Mondo S."/>
            <person name="Nolan M."/>
            <person name="Ohm R."/>
            <person name="Pangilinan J."/>
            <person name="Park H.-J."/>
            <person name="Ramirez L."/>
            <person name="Alfaro M."/>
            <person name="Sun H."/>
            <person name="Tritt A."/>
            <person name="Yoshinaga Y."/>
            <person name="Zwiers L.-H."/>
            <person name="Turgeon B.G."/>
            <person name="Goodwin S.B."/>
            <person name="Spatafora J.W."/>
            <person name="Crous P.W."/>
            <person name="Grigoriev I.V."/>
        </authorList>
    </citation>
    <scope>NUCLEOTIDE SEQUENCE</scope>
    <source>
        <strain evidence="1 3">CBS 781.70</strain>
    </source>
</reference>
<evidence type="ECO:0000313" key="3">
    <source>
        <dbReference type="RefSeq" id="XP_033538472.1"/>
    </source>
</evidence>
<accession>A0A6G1GG03</accession>
<protein>
    <submittedName>
        <fullName evidence="1 3">Uncharacterized protein</fullName>
    </submittedName>
</protein>
<dbReference type="EMBL" id="ML975149">
    <property type="protein sequence ID" value="KAF1816841.1"/>
    <property type="molecule type" value="Genomic_DNA"/>
</dbReference>
<gene>
    <name evidence="1 3" type="ORF">P152DRAFT_2009</name>
</gene>
<dbReference type="RefSeq" id="XP_033538472.1">
    <property type="nucleotide sequence ID" value="XM_033674337.1"/>
</dbReference>
<organism evidence="1">
    <name type="scientific">Eremomyces bilateralis CBS 781.70</name>
    <dbReference type="NCBI Taxonomy" id="1392243"/>
    <lineage>
        <taxon>Eukaryota</taxon>
        <taxon>Fungi</taxon>
        <taxon>Dikarya</taxon>
        <taxon>Ascomycota</taxon>
        <taxon>Pezizomycotina</taxon>
        <taxon>Dothideomycetes</taxon>
        <taxon>Dothideomycetes incertae sedis</taxon>
        <taxon>Eremomycetales</taxon>
        <taxon>Eremomycetaceae</taxon>
        <taxon>Eremomyces</taxon>
    </lineage>
</organism>
<name>A0A6G1GG03_9PEZI</name>